<evidence type="ECO:0000256" key="2">
    <source>
        <dbReference type="ARBA" id="ARBA00023125"/>
    </source>
</evidence>
<dbReference type="Gene3D" id="3.40.50.2300">
    <property type="match status" value="1"/>
</dbReference>
<evidence type="ECO:0000256" key="3">
    <source>
        <dbReference type="ARBA" id="ARBA00023163"/>
    </source>
</evidence>
<dbReference type="RefSeq" id="WP_094863349.1">
    <property type="nucleotide sequence ID" value="NZ_NKYE01000008.1"/>
</dbReference>
<dbReference type="OrthoDB" id="9808843at2"/>
<gene>
    <name evidence="5" type="ORF">CFN78_14600</name>
</gene>
<dbReference type="PROSITE" id="PS50043">
    <property type="entry name" value="HTH_LUXR_2"/>
    <property type="match status" value="1"/>
</dbReference>
<dbReference type="GO" id="GO:0006355">
    <property type="term" value="P:regulation of DNA-templated transcription"/>
    <property type="evidence" value="ECO:0007669"/>
    <property type="project" value="InterPro"/>
</dbReference>
<dbReference type="AlphaFoldDB" id="A0A263D1N4"/>
<dbReference type="PANTHER" id="PTHR44688">
    <property type="entry name" value="DNA-BINDING TRANSCRIPTIONAL ACTIVATOR DEVR_DOSR"/>
    <property type="match status" value="1"/>
</dbReference>
<dbReference type="InterPro" id="IPR000792">
    <property type="entry name" value="Tscrpt_reg_LuxR_C"/>
</dbReference>
<keyword evidence="1" id="KW-0805">Transcription regulation</keyword>
<dbReference type="PANTHER" id="PTHR44688:SF16">
    <property type="entry name" value="DNA-BINDING TRANSCRIPTIONAL ACTIVATOR DEVR_DOSR"/>
    <property type="match status" value="1"/>
</dbReference>
<dbReference type="InterPro" id="IPR016032">
    <property type="entry name" value="Sig_transdc_resp-reg_C-effctor"/>
</dbReference>
<evidence type="ECO:0000313" key="5">
    <source>
        <dbReference type="EMBL" id="OZM72251.1"/>
    </source>
</evidence>
<keyword evidence="6" id="KW-1185">Reference proteome</keyword>
<proteinExistence type="predicted"/>
<comment type="caution">
    <text evidence="5">The sequence shown here is derived from an EMBL/GenBank/DDBJ whole genome shotgun (WGS) entry which is preliminary data.</text>
</comment>
<dbReference type="Pfam" id="PF00196">
    <property type="entry name" value="GerE"/>
    <property type="match status" value="1"/>
</dbReference>
<dbReference type="EMBL" id="NKYE01000008">
    <property type="protein sequence ID" value="OZM72251.1"/>
    <property type="molecule type" value="Genomic_DNA"/>
</dbReference>
<reference evidence="5 6" key="1">
    <citation type="submission" date="2017-07" db="EMBL/GenBank/DDBJ databases">
        <title>Amycolatopsis antarcticus sp. nov., isolated from the surface of an Antarcticus brown macroalga.</title>
        <authorList>
            <person name="Wang J."/>
            <person name="Leiva S."/>
            <person name="Huang J."/>
            <person name="Huang Y."/>
        </authorList>
    </citation>
    <scope>NUCLEOTIDE SEQUENCE [LARGE SCALE GENOMIC DNA]</scope>
    <source>
        <strain evidence="5 6">AU-G6</strain>
    </source>
</reference>
<sequence length="230" mass="24794">MLSVGLVSRDEKDDNHLFGLALERFNIRLIVKARSAAQALSDPDSKRIDVWLIRFGGASAVDWDRLAAEDGRPPVPFVVMCEADTDQVSEAVRGGACGITLPEDTVFDIGAAVHAAARRELFVSPTLLRRLDHGVLDLLTVRAQNVDILTKREQIVLTLMADGKSNAAIGRSLHISTGTVNTHVANVLRKLNADNRTAAVCNALNLSLISRPGMHKSVRMAAVNGLDESA</sequence>
<dbReference type="InParanoid" id="A0A263D1N4"/>
<dbReference type="PRINTS" id="PR00038">
    <property type="entry name" value="HTHLUXR"/>
</dbReference>
<dbReference type="SUPFAM" id="SSF46894">
    <property type="entry name" value="C-terminal effector domain of the bipartite response regulators"/>
    <property type="match status" value="1"/>
</dbReference>
<feature type="domain" description="HTH luxR-type" evidence="4">
    <location>
        <begin position="142"/>
        <end position="207"/>
    </location>
</feature>
<dbReference type="GO" id="GO:0003677">
    <property type="term" value="F:DNA binding"/>
    <property type="evidence" value="ECO:0007669"/>
    <property type="project" value="UniProtKB-KW"/>
</dbReference>
<evidence type="ECO:0000259" key="4">
    <source>
        <dbReference type="PROSITE" id="PS50043"/>
    </source>
</evidence>
<evidence type="ECO:0000313" key="6">
    <source>
        <dbReference type="Proteomes" id="UP000242444"/>
    </source>
</evidence>
<dbReference type="PROSITE" id="PS00622">
    <property type="entry name" value="HTH_LUXR_1"/>
    <property type="match status" value="1"/>
</dbReference>
<evidence type="ECO:0000256" key="1">
    <source>
        <dbReference type="ARBA" id="ARBA00023015"/>
    </source>
</evidence>
<dbReference type="SMART" id="SM00421">
    <property type="entry name" value="HTH_LUXR"/>
    <property type="match status" value="1"/>
</dbReference>
<keyword evidence="2" id="KW-0238">DNA-binding</keyword>
<accession>A0A263D1N4</accession>
<organism evidence="5 6">
    <name type="scientific">Amycolatopsis antarctica</name>
    <dbReference type="NCBI Taxonomy" id="1854586"/>
    <lineage>
        <taxon>Bacteria</taxon>
        <taxon>Bacillati</taxon>
        <taxon>Actinomycetota</taxon>
        <taxon>Actinomycetes</taxon>
        <taxon>Pseudonocardiales</taxon>
        <taxon>Pseudonocardiaceae</taxon>
        <taxon>Amycolatopsis</taxon>
    </lineage>
</organism>
<keyword evidence="3" id="KW-0804">Transcription</keyword>
<dbReference type="Proteomes" id="UP000242444">
    <property type="component" value="Unassembled WGS sequence"/>
</dbReference>
<name>A0A263D1N4_9PSEU</name>
<dbReference type="CDD" id="cd06170">
    <property type="entry name" value="LuxR_C_like"/>
    <property type="match status" value="1"/>
</dbReference>
<protein>
    <submittedName>
        <fullName evidence="5">Helix-turn-helix transcriptional regulator</fullName>
    </submittedName>
</protein>